<dbReference type="PANTHER" id="PTHR11564">
    <property type="entry name" value="SIGNAL RECOGNITION PARTICLE 54K PROTEIN SRP54"/>
    <property type="match status" value="1"/>
</dbReference>
<name>A0ABU5VU48_9BACT</name>
<comment type="catalytic activity">
    <reaction evidence="9">
        <text>GTP + H2O = GDP + phosphate + H(+)</text>
        <dbReference type="Rhea" id="RHEA:19669"/>
        <dbReference type="ChEBI" id="CHEBI:15377"/>
        <dbReference type="ChEBI" id="CHEBI:15378"/>
        <dbReference type="ChEBI" id="CHEBI:37565"/>
        <dbReference type="ChEBI" id="CHEBI:43474"/>
        <dbReference type="ChEBI" id="CHEBI:58189"/>
        <dbReference type="EC" id="3.6.5.4"/>
    </reaction>
</comment>
<dbReference type="Pfam" id="PF02881">
    <property type="entry name" value="SRP54_N"/>
    <property type="match status" value="1"/>
</dbReference>
<dbReference type="Pfam" id="PF00448">
    <property type="entry name" value="SRP54"/>
    <property type="match status" value="1"/>
</dbReference>
<organism evidence="12 13">
    <name type="scientific">Bacteriovorax antarcticus</name>
    <dbReference type="NCBI Taxonomy" id="3088717"/>
    <lineage>
        <taxon>Bacteria</taxon>
        <taxon>Pseudomonadati</taxon>
        <taxon>Bdellovibrionota</taxon>
        <taxon>Bacteriovoracia</taxon>
        <taxon>Bacteriovoracales</taxon>
        <taxon>Bacteriovoracaceae</taxon>
        <taxon>Bacteriovorax</taxon>
    </lineage>
</organism>
<dbReference type="CDD" id="cd18539">
    <property type="entry name" value="SRP_G"/>
    <property type="match status" value="1"/>
</dbReference>
<evidence type="ECO:0000256" key="5">
    <source>
        <dbReference type="ARBA" id="ARBA00023134"/>
    </source>
</evidence>
<keyword evidence="13" id="KW-1185">Reference proteome</keyword>
<dbReference type="EMBL" id="JAYGJQ010000001">
    <property type="protein sequence ID" value="MEA9356457.1"/>
    <property type="molecule type" value="Genomic_DNA"/>
</dbReference>
<dbReference type="SMART" id="SM00382">
    <property type="entry name" value="AAA"/>
    <property type="match status" value="1"/>
</dbReference>
<dbReference type="Gene3D" id="1.10.260.30">
    <property type="entry name" value="Signal recognition particle, SRP54 subunit, M-domain"/>
    <property type="match status" value="1"/>
</dbReference>
<evidence type="ECO:0000256" key="2">
    <source>
        <dbReference type="ARBA" id="ARBA00022741"/>
    </source>
</evidence>
<evidence type="ECO:0000259" key="11">
    <source>
        <dbReference type="PROSITE" id="PS00300"/>
    </source>
</evidence>
<keyword evidence="7" id="KW-0687">Ribonucleoprotein</keyword>
<reference evidence="12 13" key="1">
    <citation type="submission" date="2023-11" db="EMBL/GenBank/DDBJ databases">
        <title>A Novel Polar Bacteriovorax (B. antarcticus) Isolated from the Biocrust in Antarctica.</title>
        <authorList>
            <person name="Mun W."/>
            <person name="Choi S.Y."/>
            <person name="Mitchell R.J."/>
        </authorList>
    </citation>
    <scope>NUCLEOTIDE SEQUENCE [LARGE SCALE GENOMIC DNA]</scope>
    <source>
        <strain evidence="12 13">PP10</strain>
    </source>
</reference>
<keyword evidence="6" id="KW-0733">Signal recognition particle</keyword>
<dbReference type="InterPro" id="IPR003593">
    <property type="entry name" value="AAA+_ATPase"/>
</dbReference>
<feature type="region of interest" description="Disordered" evidence="10">
    <location>
        <begin position="463"/>
        <end position="487"/>
    </location>
</feature>
<dbReference type="SUPFAM" id="SSF52540">
    <property type="entry name" value="P-loop containing nucleoside triphosphate hydrolases"/>
    <property type="match status" value="1"/>
</dbReference>
<accession>A0ABU5VU48</accession>
<comment type="similarity">
    <text evidence="1">Belongs to the GTP-binding SRP family. SRP54 subfamily.</text>
</comment>
<evidence type="ECO:0000256" key="7">
    <source>
        <dbReference type="ARBA" id="ARBA00023274"/>
    </source>
</evidence>
<dbReference type="SMART" id="SM00962">
    <property type="entry name" value="SRP54"/>
    <property type="match status" value="1"/>
</dbReference>
<dbReference type="PANTHER" id="PTHR11564:SF5">
    <property type="entry name" value="SIGNAL RECOGNITION PARTICLE SUBUNIT SRP54"/>
    <property type="match status" value="1"/>
</dbReference>
<evidence type="ECO:0000256" key="6">
    <source>
        <dbReference type="ARBA" id="ARBA00023135"/>
    </source>
</evidence>
<dbReference type="InterPro" id="IPR042101">
    <property type="entry name" value="SRP54_N_sf"/>
</dbReference>
<evidence type="ECO:0000256" key="3">
    <source>
        <dbReference type="ARBA" id="ARBA00022801"/>
    </source>
</evidence>
<dbReference type="InterPro" id="IPR004780">
    <property type="entry name" value="SRP"/>
</dbReference>
<dbReference type="InterPro" id="IPR000897">
    <property type="entry name" value="SRP54_GTPase_dom"/>
</dbReference>
<comment type="caution">
    <text evidence="12">The sequence shown here is derived from an EMBL/GenBank/DDBJ whole genome shotgun (WGS) entry which is preliminary data.</text>
</comment>
<evidence type="ECO:0000256" key="1">
    <source>
        <dbReference type="ARBA" id="ARBA00005450"/>
    </source>
</evidence>
<dbReference type="RefSeq" id="WP_323576156.1">
    <property type="nucleotide sequence ID" value="NZ_JAYGJQ010000001.1"/>
</dbReference>
<keyword evidence="4" id="KW-0694">RNA-binding</keyword>
<evidence type="ECO:0000256" key="10">
    <source>
        <dbReference type="SAM" id="MobiDB-lite"/>
    </source>
</evidence>
<evidence type="ECO:0000256" key="4">
    <source>
        <dbReference type="ARBA" id="ARBA00022884"/>
    </source>
</evidence>
<evidence type="ECO:0000313" key="13">
    <source>
        <dbReference type="Proteomes" id="UP001302274"/>
    </source>
</evidence>
<evidence type="ECO:0000313" key="12">
    <source>
        <dbReference type="EMBL" id="MEA9356457.1"/>
    </source>
</evidence>
<keyword evidence="2" id="KW-0547">Nucleotide-binding</keyword>
<keyword evidence="3" id="KW-0378">Hydrolase</keyword>
<feature type="domain" description="SRP54-type proteins GTP-binding" evidence="11">
    <location>
        <begin position="271"/>
        <end position="284"/>
    </location>
</feature>
<dbReference type="InterPro" id="IPR036891">
    <property type="entry name" value="Signal_recog_part_SRP54_M_sf"/>
</dbReference>
<dbReference type="EC" id="3.6.5.4" evidence="8"/>
<dbReference type="InterPro" id="IPR027417">
    <property type="entry name" value="P-loop_NTPase"/>
</dbReference>
<dbReference type="PROSITE" id="PS00300">
    <property type="entry name" value="SRP54"/>
    <property type="match status" value="1"/>
</dbReference>
<dbReference type="InterPro" id="IPR022941">
    <property type="entry name" value="SRP54"/>
</dbReference>
<dbReference type="Pfam" id="PF02978">
    <property type="entry name" value="SRP_SPB"/>
    <property type="match status" value="1"/>
</dbReference>
<proteinExistence type="inferred from homology"/>
<evidence type="ECO:0000256" key="9">
    <source>
        <dbReference type="ARBA" id="ARBA00048027"/>
    </source>
</evidence>
<dbReference type="NCBIfam" id="TIGR00959">
    <property type="entry name" value="ffh"/>
    <property type="match status" value="1"/>
</dbReference>
<sequence length="487" mass="53390">MFDTLSEKFSNAFKYVQGKSKISESNIEDTLKEVRTALLEADVNFKVVKDFVNAVKEQAIGEKVIKGVNPGEQFVKIMHDELAKIMGDANEEINLERPGIVPILIVGLNGQGKTTFSGKLALHLKNKRKKDVLLVPADTFRPAAKMQLQTLAKQIEVDCFDSDLSMHPKDIALAAIEEAQKRHKSVVIIDTAGRLHVDAELMEQLKEVKAALASMNPEVLMVADAMTGQAAVEVSKTFHDAIGVTGIVLSKMDSDAKGGAALSIRHVTGVPIRYVSMGEKMKDLELFHPDRLAKRILDMGDVLSLVEKAQDNINESDAESMMNNFKKGKFTVEDFLKQMDMMSNLGSMASILKMIPGMGGMLRQIGDLSPAENEMKRMKVIISSMTKAERQDYKLIKESRMKRIASGSGCTEQAVKDFLGKFKQMEQMMGGMSAMMNGGGFPGMPGMPGMGPKKGFRQDPNAMPDFPGMGGKEKKKGGKGPWGKGYF</sequence>
<keyword evidence="5" id="KW-0342">GTP-binding</keyword>
<protein>
    <recommendedName>
        <fullName evidence="8">signal-recognition-particle GTPase</fullName>
        <ecNumber evidence="8">3.6.5.4</ecNumber>
    </recommendedName>
</protein>
<dbReference type="SUPFAM" id="SSF47446">
    <property type="entry name" value="Signal peptide-binding domain"/>
    <property type="match status" value="1"/>
</dbReference>
<dbReference type="SMART" id="SM00963">
    <property type="entry name" value="SRP54_N"/>
    <property type="match status" value="1"/>
</dbReference>
<dbReference type="InterPro" id="IPR004125">
    <property type="entry name" value="Signal_recog_particle_SRP54_M"/>
</dbReference>
<dbReference type="InterPro" id="IPR013822">
    <property type="entry name" value="Signal_recog_particl_SRP54_hlx"/>
</dbReference>
<dbReference type="Gene3D" id="1.20.120.140">
    <property type="entry name" value="Signal recognition particle SRP54, nucleotide-binding domain"/>
    <property type="match status" value="1"/>
</dbReference>
<dbReference type="Gene3D" id="3.40.50.300">
    <property type="entry name" value="P-loop containing nucleotide triphosphate hydrolases"/>
    <property type="match status" value="1"/>
</dbReference>
<gene>
    <name evidence="12" type="primary">ffh</name>
    <name evidence="12" type="ORF">SHI21_09595</name>
</gene>
<dbReference type="Proteomes" id="UP001302274">
    <property type="component" value="Unassembled WGS sequence"/>
</dbReference>
<evidence type="ECO:0000256" key="8">
    <source>
        <dbReference type="ARBA" id="ARBA00035672"/>
    </source>
</evidence>